<keyword evidence="2" id="KW-1185">Reference proteome</keyword>
<proteinExistence type="predicted"/>
<sequence length="72" mass="8066">MKKRSAALDDLKQAHADYEVLTKRLEVIQERGGVRGLLQEDESMKELAARVYTDNIAPGSAERGQSGFIRTF</sequence>
<dbReference type="EMBL" id="JPVP01000036">
    <property type="protein sequence ID" value="KGR88796.1"/>
    <property type="molecule type" value="Genomic_DNA"/>
</dbReference>
<name>A0A0A3IVV0_9BACI</name>
<dbReference type="Proteomes" id="UP000030437">
    <property type="component" value="Unassembled WGS sequence"/>
</dbReference>
<dbReference type="AlphaFoldDB" id="A0A0A3IVV0"/>
<organism evidence="1 2">
    <name type="scientific">Lysinibacillus odysseyi 34hs-1 = NBRC 100172</name>
    <dbReference type="NCBI Taxonomy" id="1220589"/>
    <lineage>
        <taxon>Bacteria</taxon>
        <taxon>Bacillati</taxon>
        <taxon>Bacillota</taxon>
        <taxon>Bacilli</taxon>
        <taxon>Bacillales</taxon>
        <taxon>Bacillaceae</taxon>
        <taxon>Lysinibacillus</taxon>
    </lineage>
</organism>
<reference evidence="1 2" key="1">
    <citation type="submission" date="2014-02" db="EMBL/GenBank/DDBJ databases">
        <title>Draft genome sequence of Lysinibacillus odysseyi NBRC 100172.</title>
        <authorList>
            <person name="Zhang F."/>
            <person name="Wang G."/>
            <person name="Zhang L."/>
        </authorList>
    </citation>
    <scope>NUCLEOTIDE SEQUENCE [LARGE SCALE GENOMIC DNA]</scope>
    <source>
        <strain evidence="1 2">NBRC 100172</strain>
    </source>
</reference>
<dbReference type="RefSeq" id="WP_036150312.1">
    <property type="nucleotide sequence ID" value="NZ_AVCX01000027.1"/>
</dbReference>
<gene>
    <name evidence="1" type="ORF">CD32_01045</name>
</gene>
<accession>A0A0A3IVV0</accession>
<protein>
    <submittedName>
        <fullName evidence="1">Uncharacterized protein</fullName>
    </submittedName>
</protein>
<evidence type="ECO:0000313" key="1">
    <source>
        <dbReference type="EMBL" id="KGR88796.1"/>
    </source>
</evidence>
<comment type="caution">
    <text evidence="1">The sequence shown here is derived from an EMBL/GenBank/DDBJ whole genome shotgun (WGS) entry which is preliminary data.</text>
</comment>
<evidence type="ECO:0000313" key="2">
    <source>
        <dbReference type="Proteomes" id="UP000030437"/>
    </source>
</evidence>